<reference evidence="1" key="1">
    <citation type="journal article" date="2023" name="Mol. Biol. Evol.">
        <title>Third-Generation Sequencing Reveals the Adaptive Role of the Epigenome in Three Deep-Sea Polychaetes.</title>
        <authorList>
            <person name="Perez M."/>
            <person name="Aroh O."/>
            <person name="Sun Y."/>
            <person name="Lan Y."/>
            <person name="Juniper S.K."/>
            <person name="Young C.R."/>
            <person name="Angers B."/>
            <person name="Qian P.Y."/>
        </authorList>
    </citation>
    <scope>NUCLEOTIDE SEQUENCE</scope>
    <source>
        <strain evidence="1">R07B-5</strain>
    </source>
</reference>
<accession>A0AAD9KNP9</accession>
<comment type="caution">
    <text evidence="1">The sequence shown here is derived from an EMBL/GenBank/DDBJ whole genome shotgun (WGS) entry which is preliminary data.</text>
</comment>
<name>A0AAD9KNP9_RIDPI</name>
<evidence type="ECO:0000313" key="2">
    <source>
        <dbReference type="Proteomes" id="UP001209878"/>
    </source>
</evidence>
<dbReference type="AlphaFoldDB" id="A0AAD9KNP9"/>
<proteinExistence type="predicted"/>
<protein>
    <submittedName>
        <fullName evidence="1">Uncharacterized protein</fullName>
    </submittedName>
</protein>
<evidence type="ECO:0000313" key="1">
    <source>
        <dbReference type="EMBL" id="KAK2174045.1"/>
    </source>
</evidence>
<organism evidence="1 2">
    <name type="scientific">Ridgeia piscesae</name>
    <name type="common">Tubeworm</name>
    <dbReference type="NCBI Taxonomy" id="27915"/>
    <lineage>
        <taxon>Eukaryota</taxon>
        <taxon>Metazoa</taxon>
        <taxon>Spiralia</taxon>
        <taxon>Lophotrochozoa</taxon>
        <taxon>Annelida</taxon>
        <taxon>Polychaeta</taxon>
        <taxon>Sedentaria</taxon>
        <taxon>Canalipalpata</taxon>
        <taxon>Sabellida</taxon>
        <taxon>Siboglinidae</taxon>
        <taxon>Ridgeia</taxon>
    </lineage>
</organism>
<gene>
    <name evidence="1" type="ORF">NP493_828g01014</name>
</gene>
<dbReference type="Proteomes" id="UP001209878">
    <property type="component" value="Unassembled WGS sequence"/>
</dbReference>
<dbReference type="EMBL" id="JAODUO010000831">
    <property type="protein sequence ID" value="KAK2174045.1"/>
    <property type="molecule type" value="Genomic_DNA"/>
</dbReference>
<keyword evidence="2" id="KW-1185">Reference proteome</keyword>
<sequence length="107" mass="12151">MEAISDKNQTICGGTQYQQLRDGSVINRNIKHAHIWQTREKGSGNNLNIIETFAFFPQDGVFSANDIWWKSPRVSYKLLEKLINYFVTKITHPEDSSATYALTVSVG</sequence>